<dbReference type="InterPro" id="IPR008969">
    <property type="entry name" value="CarboxyPept-like_regulatory"/>
</dbReference>
<evidence type="ECO:0000256" key="6">
    <source>
        <dbReference type="ARBA" id="ARBA00023237"/>
    </source>
</evidence>
<proteinExistence type="inferred from homology"/>
<evidence type="ECO:0000256" key="8">
    <source>
        <dbReference type="SAM" id="SignalP"/>
    </source>
</evidence>
<dbReference type="NCBIfam" id="TIGR04057">
    <property type="entry name" value="SusC_RagA_signa"/>
    <property type="match status" value="1"/>
</dbReference>
<keyword evidence="6 7" id="KW-0998">Cell outer membrane</keyword>
<dbReference type="Pfam" id="PF07715">
    <property type="entry name" value="Plug"/>
    <property type="match status" value="1"/>
</dbReference>
<evidence type="ECO:0000259" key="9">
    <source>
        <dbReference type="Pfam" id="PF07715"/>
    </source>
</evidence>
<keyword evidence="3 7" id="KW-1134">Transmembrane beta strand</keyword>
<evidence type="ECO:0000256" key="4">
    <source>
        <dbReference type="ARBA" id="ARBA00022692"/>
    </source>
</evidence>
<dbReference type="NCBIfam" id="TIGR04056">
    <property type="entry name" value="OMP_RagA_SusC"/>
    <property type="match status" value="1"/>
</dbReference>
<dbReference type="InterPro" id="IPR036942">
    <property type="entry name" value="Beta-barrel_TonB_sf"/>
</dbReference>
<evidence type="ECO:0000256" key="5">
    <source>
        <dbReference type="ARBA" id="ARBA00023136"/>
    </source>
</evidence>
<keyword evidence="2 7" id="KW-0813">Transport</keyword>
<feature type="chain" id="PRO_5025382906" evidence="8">
    <location>
        <begin position="34"/>
        <end position="1079"/>
    </location>
</feature>
<dbReference type="SUPFAM" id="SSF49464">
    <property type="entry name" value="Carboxypeptidase regulatory domain-like"/>
    <property type="match status" value="1"/>
</dbReference>
<organism evidence="10 11">
    <name type="scientific">Pontibacter fetidus</name>
    <dbReference type="NCBI Taxonomy" id="2700082"/>
    <lineage>
        <taxon>Bacteria</taxon>
        <taxon>Pseudomonadati</taxon>
        <taxon>Bacteroidota</taxon>
        <taxon>Cytophagia</taxon>
        <taxon>Cytophagales</taxon>
        <taxon>Hymenobacteraceae</taxon>
        <taxon>Pontibacter</taxon>
    </lineage>
</organism>
<dbReference type="Proteomes" id="UP000478546">
    <property type="component" value="Unassembled WGS sequence"/>
</dbReference>
<dbReference type="RefSeq" id="WP_162347056.1">
    <property type="nucleotide sequence ID" value="NZ_JAAEAA010000018.1"/>
</dbReference>
<dbReference type="Gene3D" id="2.170.130.10">
    <property type="entry name" value="TonB-dependent receptor, plug domain"/>
    <property type="match status" value="1"/>
</dbReference>
<comment type="caution">
    <text evidence="10">The sequence shown here is derived from an EMBL/GenBank/DDBJ whole genome shotgun (WGS) entry which is preliminary data.</text>
</comment>
<keyword evidence="5 7" id="KW-0472">Membrane</keyword>
<dbReference type="InterPro" id="IPR012910">
    <property type="entry name" value="Plug_dom"/>
</dbReference>
<dbReference type="InterPro" id="IPR037066">
    <property type="entry name" value="Plug_dom_sf"/>
</dbReference>
<sequence>MEKRLLPPQKSRNSLKKSLWLCSCLLLAGNGMAAGALASTVYVQTPQTQKVTVKGKVTAGDDGSALPGVTILANQQPVGVTNVDGNFKVDVEKGAILSFRFVGYQVYNATITGPQENLAITLSPDSKQLSEVVVTALGIEREEKALGYAVTQVQGEQLTNAISNNWTNALSGKVAGINMTKSGGGPAGSNKIVLRGENNLSGDSEALIVVDGVIMNHKRTGSGSGAYLSTDNAVDFGNSINDINPDDIESISVLKGPGAAALYGARGGNGAIIITTKTGRKTKGLGVTINSNTAIANVSRWPDYQYEYGQGVGGQDTWYSYNNTEDGASTKSTSSAWGPRFNGQSYYQYDPTTRTNGTTRTPWVPYKNNRKDFFETAKTFTNNISIDGGNDKTSARLSYTNLKNTWIVPNTGYNRNTLALSLNHKVTDKLQFASKINYTNNKSDNLPSTGYNNHTIMYFIRGLSPNLDLEWFKPYWVPGREGLEQSTPFSGILDNPFLQAYEMLNKSDKDAIVGNVSVTYDFTKDLNLMVRSSMDMSNDNRAQQRPFDTQKFPEGMFRTQKIYSKEITHDFLLRYKRKFDDKFNSGLSLGGSRMSNRYSRDELRADKLLFPGIYSFANSKETPLAYNNRADYNVNSIYALAEASYDNVVFLDLTGRQDWTSTLARPGDLDNVSFLYYSVNLSTIISDMVQMPRAISFLKVRGSFSDVGSGGVTPYQTVYNYEAEEAYPGGLSNPSTIPNENLKPLSTRSVEFGLDMRLLRNRLGLDVSVYNNKTFDQILVAPLDRSSGYSQIVLNAGMVQNKGLEVQVNGKLLENKNGLNVDLFATYATNKNKVVELVDSLGIYIEAFGPANRGSMESRVGGPMGALYGLGYERAPDGQIVYDQNGLPLLSSESKYLGNVTPDWRGSIGTNVKYKNFGLNVLFDGQFGGVAYSLTHAVLMEEGKLTKTLPGRYNGIVGKGVIKNADGTYRPNDVLVTNMQTYYTRHFTRDNVEANTFSTDYIKLREVRLDYAVPATILQKINVQKASIGLFARDLFMITEWPAFDPEIGTLDGGRIIGGFEVGQFPATRTLGLNLTVGI</sequence>
<evidence type="ECO:0000256" key="3">
    <source>
        <dbReference type="ARBA" id="ARBA00022452"/>
    </source>
</evidence>
<dbReference type="InterPro" id="IPR023997">
    <property type="entry name" value="TonB-dep_OMP_SusC/RagA_CS"/>
</dbReference>
<feature type="signal peptide" evidence="8">
    <location>
        <begin position="1"/>
        <end position="33"/>
    </location>
</feature>
<dbReference type="SUPFAM" id="SSF56935">
    <property type="entry name" value="Porins"/>
    <property type="match status" value="1"/>
</dbReference>
<reference evidence="10 11" key="1">
    <citation type="submission" date="2020-01" db="EMBL/GenBank/DDBJ databases">
        <authorList>
            <person name="Kim M.K."/>
        </authorList>
    </citation>
    <scope>NUCLEOTIDE SEQUENCE [LARGE SCALE GENOMIC DNA]</scope>
    <source>
        <strain evidence="10 11">BT213</strain>
    </source>
</reference>
<accession>A0A6B2H8P7</accession>
<dbReference type="GO" id="GO:0009279">
    <property type="term" value="C:cell outer membrane"/>
    <property type="evidence" value="ECO:0007669"/>
    <property type="project" value="UniProtKB-SubCell"/>
</dbReference>
<dbReference type="Pfam" id="PF13715">
    <property type="entry name" value="CarbopepD_reg_2"/>
    <property type="match status" value="1"/>
</dbReference>
<keyword evidence="8" id="KW-0732">Signal</keyword>
<comment type="similarity">
    <text evidence="7">Belongs to the TonB-dependent receptor family.</text>
</comment>
<keyword evidence="4 7" id="KW-0812">Transmembrane</keyword>
<name>A0A6B2H8P7_9BACT</name>
<feature type="domain" description="TonB-dependent receptor plug" evidence="9">
    <location>
        <begin position="146"/>
        <end position="271"/>
    </location>
</feature>
<dbReference type="InterPro" id="IPR023996">
    <property type="entry name" value="TonB-dep_OMP_SusC/RagA"/>
</dbReference>
<gene>
    <name evidence="10" type="ORF">GWO68_13810</name>
</gene>
<evidence type="ECO:0000256" key="1">
    <source>
        <dbReference type="ARBA" id="ARBA00004571"/>
    </source>
</evidence>
<dbReference type="AlphaFoldDB" id="A0A6B2H8P7"/>
<evidence type="ECO:0000313" key="11">
    <source>
        <dbReference type="Proteomes" id="UP000478546"/>
    </source>
</evidence>
<keyword evidence="11" id="KW-1185">Reference proteome</keyword>
<dbReference type="InterPro" id="IPR039426">
    <property type="entry name" value="TonB-dep_rcpt-like"/>
</dbReference>
<evidence type="ECO:0000313" key="10">
    <source>
        <dbReference type="EMBL" id="NDK56997.1"/>
    </source>
</evidence>
<evidence type="ECO:0000256" key="7">
    <source>
        <dbReference type="PROSITE-ProRule" id="PRU01360"/>
    </source>
</evidence>
<evidence type="ECO:0000256" key="2">
    <source>
        <dbReference type="ARBA" id="ARBA00022448"/>
    </source>
</evidence>
<protein>
    <submittedName>
        <fullName evidence="10">SusC/RagA family TonB-linked outer membrane protein</fullName>
    </submittedName>
</protein>
<dbReference type="EMBL" id="JAAEAA010000018">
    <property type="protein sequence ID" value="NDK56997.1"/>
    <property type="molecule type" value="Genomic_DNA"/>
</dbReference>
<dbReference type="PROSITE" id="PS52016">
    <property type="entry name" value="TONB_DEPENDENT_REC_3"/>
    <property type="match status" value="1"/>
</dbReference>
<comment type="subcellular location">
    <subcellularLocation>
        <location evidence="1 7">Cell outer membrane</location>
        <topology evidence="1 7">Multi-pass membrane protein</topology>
    </subcellularLocation>
</comment>
<dbReference type="Gene3D" id="2.40.170.20">
    <property type="entry name" value="TonB-dependent receptor, beta-barrel domain"/>
    <property type="match status" value="1"/>
</dbReference>